<evidence type="ECO:0000256" key="10">
    <source>
        <dbReference type="ARBA" id="ARBA00023239"/>
    </source>
</evidence>
<evidence type="ECO:0000256" key="8">
    <source>
        <dbReference type="ARBA" id="ARBA00022697"/>
    </source>
</evidence>
<evidence type="ECO:0000256" key="14">
    <source>
        <dbReference type="PIRSR" id="PIRSR038945-1"/>
    </source>
</evidence>
<dbReference type="Pfam" id="PF00291">
    <property type="entry name" value="PALP"/>
    <property type="match status" value="1"/>
</dbReference>
<comment type="pathway">
    <text evidence="3 13">Amino-acid biosynthesis; L-threonine biosynthesis; L-threonine from L-aspartate: step 5/5.</text>
</comment>
<dbReference type="InterPro" id="IPR004450">
    <property type="entry name" value="Thr_synthase-like"/>
</dbReference>
<comment type="similarity">
    <text evidence="4 13">Belongs to the threonine synthase family.</text>
</comment>
<evidence type="ECO:0000256" key="1">
    <source>
        <dbReference type="ARBA" id="ARBA00001933"/>
    </source>
</evidence>
<dbReference type="PROSITE" id="PS00165">
    <property type="entry name" value="DEHYDRATASE_SER_THR"/>
    <property type="match status" value="1"/>
</dbReference>
<dbReference type="EC" id="4.2.3.1" evidence="5 12"/>
<dbReference type="GO" id="GO:0030170">
    <property type="term" value="F:pyridoxal phosphate binding"/>
    <property type="evidence" value="ECO:0007669"/>
    <property type="project" value="InterPro"/>
</dbReference>
<dbReference type="InterPro" id="IPR026260">
    <property type="entry name" value="Thr_Synthase_bac/arc"/>
</dbReference>
<evidence type="ECO:0000256" key="9">
    <source>
        <dbReference type="ARBA" id="ARBA00022898"/>
    </source>
</evidence>
<feature type="region of interest" description="Disordered" evidence="17">
    <location>
        <begin position="1"/>
        <end position="35"/>
    </location>
</feature>
<comment type="function">
    <text evidence="2 13">Catalyzes the gamma-elimination of phosphate from L-phosphohomoserine and the beta-addition of water to produce L-threonine.</text>
</comment>
<evidence type="ECO:0000256" key="15">
    <source>
        <dbReference type="PIRSR" id="PIRSR038945-2"/>
    </source>
</evidence>
<comment type="caution">
    <text evidence="19">The sequence shown here is derived from an EMBL/GenBank/DDBJ whole genome shotgun (WGS) entry which is preliminary data.</text>
</comment>
<feature type="cross-link" description="Isoglutamyl lysine isopeptide (Lys-Gln) (interchain with Q-Cter in protein Pup)" evidence="16">
    <location>
        <position position="184"/>
    </location>
</feature>
<dbReference type="UniPathway" id="UPA00050">
    <property type="reaction ID" value="UER00065"/>
</dbReference>
<comment type="cofactor">
    <cofactor evidence="1 13 14">
        <name>pyridoxal 5'-phosphate</name>
        <dbReference type="ChEBI" id="CHEBI:597326"/>
    </cofactor>
</comment>
<feature type="binding site" evidence="14">
    <location>
        <position position="128"/>
    </location>
    <ligand>
        <name>pyridoxal 5'-phosphate</name>
        <dbReference type="ChEBI" id="CHEBI:597326"/>
    </ligand>
</feature>
<dbReference type="SUPFAM" id="SSF53686">
    <property type="entry name" value="Tryptophan synthase beta subunit-like PLP-dependent enzymes"/>
    <property type="match status" value="1"/>
</dbReference>
<dbReference type="AlphaFoldDB" id="A0A4R6UQY6"/>
<evidence type="ECO:0000256" key="4">
    <source>
        <dbReference type="ARBA" id="ARBA00005517"/>
    </source>
</evidence>
<organism evidence="19 20">
    <name type="scientific">Actinorugispora endophytica</name>
    <dbReference type="NCBI Taxonomy" id="1605990"/>
    <lineage>
        <taxon>Bacteria</taxon>
        <taxon>Bacillati</taxon>
        <taxon>Actinomycetota</taxon>
        <taxon>Actinomycetes</taxon>
        <taxon>Streptosporangiales</taxon>
        <taxon>Nocardiopsidaceae</taxon>
        <taxon>Actinorugispora</taxon>
    </lineage>
</organism>
<evidence type="ECO:0000313" key="19">
    <source>
        <dbReference type="EMBL" id="TDQ47973.1"/>
    </source>
</evidence>
<sequence>MARRASARVGCVGRTDPRRPHRGGTRSPNLHTTRKGPVVSMARAWRGVVEEYRDRLPVTANTPVVTLLEGGTPLVPATRVSELTGCEVFLKVEGLNPTGSFKDRGMTMAITKAAEDGAKAVICASTGNTSASAAAYAVRAGMTCAVLVPQGKIAMGKLAQALVHGAQLLQVDGNFDDCLELARKLSVDYPVALVNSVNPFRLQGQKTAAFEIVDALGDAPDIHCLPVGNAGNITAYWMGYQEYRSDGSATRLPRMFGFQASGSAPIVNGAPVTQPRTIATAIRIGNPASWAFAEKARDESGGRIDAVTDRQILSAYRLLAGEEGVFVELASAASVAGLLQAVGAGLIERGSRVVCTVTGNGLKDPDWALAGASSATTVPVDARAAASALGLV</sequence>
<protein>
    <recommendedName>
        <fullName evidence="6 12">Threonine synthase</fullName>
        <ecNumber evidence="5 12">4.2.3.1</ecNumber>
    </recommendedName>
</protein>
<evidence type="ECO:0000256" key="16">
    <source>
        <dbReference type="PIRSR" id="PIRSR038945-3"/>
    </source>
</evidence>
<keyword evidence="9 13" id="KW-0663">Pyridoxal phosphate</keyword>
<dbReference type="GO" id="GO:0009088">
    <property type="term" value="P:threonine biosynthetic process"/>
    <property type="evidence" value="ECO:0007669"/>
    <property type="project" value="UniProtKB-UniRule"/>
</dbReference>
<dbReference type="InterPro" id="IPR036052">
    <property type="entry name" value="TrpB-like_PALP_sf"/>
</dbReference>
<keyword evidence="8 13" id="KW-0791">Threonine biosynthesis</keyword>
<dbReference type="NCBIfam" id="TIGR00260">
    <property type="entry name" value="thrC"/>
    <property type="match status" value="1"/>
</dbReference>
<gene>
    <name evidence="19" type="ORF">EV190_12031</name>
</gene>
<evidence type="ECO:0000256" key="2">
    <source>
        <dbReference type="ARBA" id="ARBA00003648"/>
    </source>
</evidence>
<feature type="domain" description="Tryptophan synthase beta chain-like PALP" evidence="18">
    <location>
        <begin position="65"/>
        <end position="359"/>
    </location>
</feature>
<dbReference type="GO" id="GO:0004794">
    <property type="term" value="F:threonine deaminase activity"/>
    <property type="evidence" value="ECO:0007669"/>
    <property type="project" value="TreeGrafter"/>
</dbReference>
<keyword evidence="10 13" id="KW-0456">Lyase</keyword>
<evidence type="ECO:0000256" key="13">
    <source>
        <dbReference type="PIRNR" id="PIRNR038945"/>
    </source>
</evidence>
<accession>A0A4R6UQY6</accession>
<dbReference type="GO" id="GO:0003941">
    <property type="term" value="F:L-serine ammonia-lyase activity"/>
    <property type="evidence" value="ECO:0007669"/>
    <property type="project" value="TreeGrafter"/>
</dbReference>
<dbReference type="GO" id="GO:0009097">
    <property type="term" value="P:isoleucine biosynthetic process"/>
    <property type="evidence" value="ECO:0007669"/>
    <property type="project" value="TreeGrafter"/>
</dbReference>
<feature type="modified residue" description="N6-(pyridoxal phosphate)lysine" evidence="15">
    <location>
        <position position="102"/>
    </location>
</feature>
<evidence type="ECO:0000256" key="11">
    <source>
        <dbReference type="ARBA" id="ARBA00049144"/>
    </source>
</evidence>
<dbReference type="EMBL" id="SNYN01000020">
    <property type="protein sequence ID" value="TDQ47973.1"/>
    <property type="molecule type" value="Genomic_DNA"/>
</dbReference>
<dbReference type="GO" id="GO:0006565">
    <property type="term" value="P:L-serine catabolic process"/>
    <property type="evidence" value="ECO:0007669"/>
    <property type="project" value="TreeGrafter"/>
</dbReference>
<dbReference type="CDD" id="cd01563">
    <property type="entry name" value="Thr-synth_1"/>
    <property type="match status" value="1"/>
</dbReference>
<evidence type="ECO:0000256" key="5">
    <source>
        <dbReference type="ARBA" id="ARBA00013028"/>
    </source>
</evidence>
<evidence type="ECO:0000259" key="18">
    <source>
        <dbReference type="Pfam" id="PF00291"/>
    </source>
</evidence>
<evidence type="ECO:0000313" key="20">
    <source>
        <dbReference type="Proteomes" id="UP000295281"/>
    </source>
</evidence>
<reference evidence="19 20" key="1">
    <citation type="submission" date="2019-03" db="EMBL/GenBank/DDBJ databases">
        <title>Genomic Encyclopedia of Type Strains, Phase IV (KMG-IV): sequencing the most valuable type-strain genomes for metagenomic binning, comparative biology and taxonomic classification.</title>
        <authorList>
            <person name="Goeker M."/>
        </authorList>
    </citation>
    <scope>NUCLEOTIDE SEQUENCE [LARGE SCALE GENOMIC DNA]</scope>
    <source>
        <strain evidence="19 20">DSM 46770</strain>
    </source>
</reference>
<dbReference type="InterPro" id="IPR050147">
    <property type="entry name" value="Ser/Thr_Dehydratase"/>
</dbReference>
<dbReference type="InterPro" id="IPR000634">
    <property type="entry name" value="Ser/Thr_deHydtase_PyrdxlP-BS"/>
</dbReference>
<dbReference type="Gene3D" id="3.40.50.1100">
    <property type="match status" value="2"/>
</dbReference>
<proteinExistence type="inferred from homology"/>
<dbReference type="PIRSF" id="PIRSF038945">
    <property type="entry name" value="Thr_synthase"/>
    <property type="match status" value="1"/>
</dbReference>
<dbReference type="PANTHER" id="PTHR48078">
    <property type="entry name" value="THREONINE DEHYDRATASE, MITOCHONDRIAL-RELATED"/>
    <property type="match status" value="1"/>
</dbReference>
<dbReference type="PANTHER" id="PTHR48078:SF6">
    <property type="entry name" value="L-THREONINE DEHYDRATASE CATABOLIC TDCB"/>
    <property type="match status" value="1"/>
</dbReference>
<evidence type="ECO:0000256" key="3">
    <source>
        <dbReference type="ARBA" id="ARBA00004979"/>
    </source>
</evidence>
<feature type="binding site" evidence="14">
    <location>
        <position position="358"/>
    </location>
    <ligand>
        <name>pyridoxal 5'-phosphate</name>
        <dbReference type="ChEBI" id="CHEBI:597326"/>
    </ligand>
</feature>
<evidence type="ECO:0000256" key="7">
    <source>
        <dbReference type="ARBA" id="ARBA00022605"/>
    </source>
</evidence>
<name>A0A4R6UQY6_9ACTN</name>
<dbReference type="InterPro" id="IPR001926">
    <property type="entry name" value="TrpB-like_PALP"/>
</dbReference>
<evidence type="ECO:0000256" key="6">
    <source>
        <dbReference type="ARBA" id="ARBA00018679"/>
    </source>
</evidence>
<dbReference type="Proteomes" id="UP000295281">
    <property type="component" value="Unassembled WGS sequence"/>
</dbReference>
<keyword evidence="7 13" id="KW-0028">Amino-acid biosynthesis</keyword>
<keyword evidence="20" id="KW-1185">Reference proteome</keyword>
<feature type="binding site" evidence="14">
    <location>
        <begin position="228"/>
        <end position="232"/>
    </location>
    <ligand>
        <name>pyridoxal 5'-phosphate</name>
        <dbReference type="ChEBI" id="CHEBI:597326"/>
    </ligand>
</feature>
<dbReference type="FunFam" id="3.40.50.1100:FF:000014">
    <property type="entry name" value="Threonine synthase"/>
    <property type="match status" value="1"/>
</dbReference>
<dbReference type="GO" id="GO:0006567">
    <property type="term" value="P:L-threonine catabolic process"/>
    <property type="evidence" value="ECO:0007669"/>
    <property type="project" value="TreeGrafter"/>
</dbReference>
<evidence type="ECO:0000256" key="17">
    <source>
        <dbReference type="SAM" id="MobiDB-lite"/>
    </source>
</evidence>
<evidence type="ECO:0000256" key="12">
    <source>
        <dbReference type="NCBIfam" id="TIGR00260"/>
    </source>
</evidence>
<dbReference type="GO" id="GO:0004795">
    <property type="term" value="F:threonine synthase activity"/>
    <property type="evidence" value="ECO:0007669"/>
    <property type="project" value="UniProtKB-UniRule"/>
</dbReference>
<comment type="catalytic activity">
    <reaction evidence="11 13">
        <text>O-phospho-L-homoserine + H2O = L-threonine + phosphate</text>
        <dbReference type="Rhea" id="RHEA:10840"/>
        <dbReference type="ChEBI" id="CHEBI:15377"/>
        <dbReference type="ChEBI" id="CHEBI:43474"/>
        <dbReference type="ChEBI" id="CHEBI:57590"/>
        <dbReference type="ChEBI" id="CHEBI:57926"/>
        <dbReference type="EC" id="4.2.3.1"/>
    </reaction>
</comment>